<gene>
    <name evidence="2" type="ORF">J2S90_000629</name>
    <name evidence="3" type="ORF">J2S93_001074</name>
</gene>
<dbReference type="Proteomes" id="UP001242995">
    <property type="component" value="Unassembled WGS sequence"/>
</dbReference>
<dbReference type="EMBL" id="JAUSTF010000002">
    <property type="protein sequence ID" value="MDQ0179658.1"/>
    <property type="molecule type" value="Genomic_DNA"/>
</dbReference>
<dbReference type="InterPro" id="IPR036641">
    <property type="entry name" value="HPT_dom_sf"/>
</dbReference>
<dbReference type="GO" id="GO:0000160">
    <property type="term" value="P:phosphorelay signal transduction system"/>
    <property type="evidence" value="ECO:0007669"/>
    <property type="project" value="InterPro"/>
</dbReference>
<protein>
    <submittedName>
        <fullName evidence="2">HPt (Histidine-containing phosphotransfer) domain-containing protein</fullName>
    </submittedName>
</protein>
<dbReference type="SUPFAM" id="SSF47226">
    <property type="entry name" value="Histidine-containing phosphotransfer domain, HPT domain"/>
    <property type="match status" value="1"/>
</dbReference>
<evidence type="ECO:0000313" key="4">
    <source>
        <dbReference type="Proteomes" id="UP001230951"/>
    </source>
</evidence>
<feature type="region of interest" description="Disordered" evidence="1">
    <location>
        <begin position="1"/>
        <end position="25"/>
    </location>
</feature>
<dbReference type="Gene3D" id="1.20.120.160">
    <property type="entry name" value="HPT domain"/>
    <property type="match status" value="1"/>
</dbReference>
<evidence type="ECO:0000256" key="1">
    <source>
        <dbReference type="SAM" id="MobiDB-lite"/>
    </source>
</evidence>
<evidence type="ECO:0000313" key="2">
    <source>
        <dbReference type="EMBL" id="MDP9903689.1"/>
    </source>
</evidence>
<proteinExistence type="predicted"/>
<dbReference type="EMBL" id="JAUSRG010000001">
    <property type="protein sequence ID" value="MDP9903689.1"/>
    <property type="molecule type" value="Genomic_DNA"/>
</dbReference>
<organism evidence="2 5">
    <name type="scientific">Arthrobacter bambusae</name>
    <dbReference type="NCBI Taxonomy" id="1338426"/>
    <lineage>
        <taxon>Bacteria</taxon>
        <taxon>Bacillati</taxon>
        <taxon>Actinomycetota</taxon>
        <taxon>Actinomycetes</taxon>
        <taxon>Micrococcales</taxon>
        <taxon>Micrococcaceae</taxon>
        <taxon>Arthrobacter</taxon>
    </lineage>
</organism>
<keyword evidence="4" id="KW-1185">Reference proteome</keyword>
<sequence length="151" mass="16496">MFSSGSSEVNEDSDPSHPGSVDDSTGLPIVPLAEHPILDLAEFQLLEDQVDNPLIARTFAGDFAKLWVKRYEILATAVERGDVAAALNAVLSLRTSSIMVGGVRLAVLAAQLEERIRKSELREARPLLKEVAECGHLTVQELKDSYVLRND</sequence>
<reference evidence="2 4" key="1">
    <citation type="submission" date="2023-07" db="EMBL/GenBank/DDBJ databases">
        <title>Sorghum-associated microbial communities from plants grown in Nebraska, USA.</title>
        <authorList>
            <person name="Schachtman D."/>
        </authorList>
    </citation>
    <scope>NUCLEOTIDE SEQUENCE</scope>
    <source>
        <strain evidence="2">DS1006</strain>
        <strain evidence="3 4">DS1016</strain>
    </source>
</reference>
<accession>A0AAW8DF49</accession>
<dbReference type="RefSeq" id="WP_284990031.1">
    <property type="nucleotide sequence ID" value="NZ_JAUSRG010000001.1"/>
</dbReference>
<evidence type="ECO:0000313" key="3">
    <source>
        <dbReference type="EMBL" id="MDQ0179658.1"/>
    </source>
</evidence>
<dbReference type="Proteomes" id="UP001230951">
    <property type="component" value="Unassembled WGS sequence"/>
</dbReference>
<name>A0AAW8DF49_9MICC</name>
<evidence type="ECO:0000313" key="5">
    <source>
        <dbReference type="Proteomes" id="UP001242995"/>
    </source>
</evidence>
<comment type="caution">
    <text evidence="2">The sequence shown here is derived from an EMBL/GenBank/DDBJ whole genome shotgun (WGS) entry which is preliminary data.</text>
</comment>
<dbReference type="AlphaFoldDB" id="A0AAW8DF49"/>